<name>T0YNK1_9ZZZZ</name>
<proteinExistence type="predicted"/>
<feature type="non-terminal residue" evidence="1">
    <location>
        <position position="176"/>
    </location>
</feature>
<comment type="caution">
    <text evidence="1">The sequence shown here is derived from an EMBL/GenBank/DDBJ whole genome shotgun (WGS) entry which is preliminary data.</text>
</comment>
<gene>
    <name evidence="1" type="ORF">B1B_16289</name>
</gene>
<sequence length="176" mass="16890">DQNVYSLSGDCAGRQTGDVAAVADPSTGVAVYDTYSQSGWLVFGGTSVSTQIIGATYGLAAGSGTLQAAPGALYTDDASGGTGPTAGLVPVTSGSNTSCGDYLCDASDSLSSGYNGPTGLGTPYGVGAFMTSTSTSPGFGLSATPASATVTQGSATSYAVSVSPSGGFDGNVTLSV</sequence>
<protein>
    <submittedName>
        <fullName evidence="1">Peptidase S8 and S53 subtilisin kexin sedolisin</fullName>
    </submittedName>
</protein>
<dbReference type="InterPro" id="IPR036852">
    <property type="entry name" value="Peptidase_S8/S53_dom_sf"/>
</dbReference>
<evidence type="ECO:0000313" key="1">
    <source>
        <dbReference type="EMBL" id="EQD37021.1"/>
    </source>
</evidence>
<reference evidence="1" key="2">
    <citation type="journal article" date="2014" name="ISME J.">
        <title>Microbial stratification in low pH oxic and suboxic macroscopic growths along an acid mine drainage.</title>
        <authorList>
            <person name="Mendez-Garcia C."/>
            <person name="Mesa V."/>
            <person name="Sprenger R.R."/>
            <person name="Richter M."/>
            <person name="Diez M.S."/>
            <person name="Solano J."/>
            <person name="Bargiela R."/>
            <person name="Golyshina O.V."/>
            <person name="Manteca A."/>
            <person name="Ramos J.L."/>
            <person name="Gallego J.R."/>
            <person name="Llorente I."/>
            <person name="Martins Dos Santos V.A."/>
            <person name="Jensen O.N."/>
            <person name="Pelaez A.I."/>
            <person name="Sanchez J."/>
            <person name="Ferrer M."/>
        </authorList>
    </citation>
    <scope>NUCLEOTIDE SEQUENCE</scope>
</reference>
<organism evidence="1">
    <name type="scientific">mine drainage metagenome</name>
    <dbReference type="NCBI Taxonomy" id="410659"/>
    <lineage>
        <taxon>unclassified sequences</taxon>
        <taxon>metagenomes</taxon>
        <taxon>ecological metagenomes</taxon>
    </lineage>
</organism>
<dbReference type="GO" id="GO:0004252">
    <property type="term" value="F:serine-type endopeptidase activity"/>
    <property type="evidence" value="ECO:0007669"/>
    <property type="project" value="InterPro"/>
</dbReference>
<dbReference type="EMBL" id="AUZY01010836">
    <property type="protein sequence ID" value="EQD37021.1"/>
    <property type="molecule type" value="Genomic_DNA"/>
</dbReference>
<dbReference type="GO" id="GO:0006508">
    <property type="term" value="P:proteolysis"/>
    <property type="evidence" value="ECO:0007669"/>
    <property type="project" value="InterPro"/>
</dbReference>
<feature type="non-terminal residue" evidence="1">
    <location>
        <position position="1"/>
    </location>
</feature>
<reference evidence="1" key="1">
    <citation type="submission" date="2013-08" db="EMBL/GenBank/DDBJ databases">
        <authorList>
            <person name="Mendez C."/>
            <person name="Richter M."/>
            <person name="Ferrer M."/>
            <person name="Sanchez J."/>
        </authorList>
    </citation>
    <scope>NUCLEOTIDE SEQUENCE</scope>
</reference>
<dbReference type="Gene3D" id="3.40.50.200">
    <property type="entry name" value="Peptidase S8/S53 domain"/>
    <property type="match status" value="1"/>
</dbReference>
<accession>T0YNK1</accession>
<dbReference type="AlphaFoldDB" id="T0YNK1"/>